<dbReference type="InterPro" id="IPR006674">
    <property type="entry name" value="HD_domain"/>
</dbReference>
<proteinExistence type="predicted"/>
<evidence type="ECO:0000313" key="3">
    <source>
        <dbReference type="Proteomes" id="UP000808337"/>
    </source>
</evidence>
<comment type="caution">
    <text evidence="2">The sequence shown here is derived from an EMBL/GenBank/DDBJ whole genome shotgun (WGS) entry which is preliminary data.</text>
</comment>
<dbReference type="SMART" id="SM00471">
    <property type="entry name" value="HDc"/>
    <property type="match status" value="1"/>
</dbReference>
<protein>
    <submittedName>
        <fullName evidence="2">HD domain-containing protein</fullName>
    </submittedName>
</protein>
<dbReference type="Proteomes" id="UP000808337">
    <property type="component" value="Unassembled WGS sequence"/>
</dbReference>
<evidence type="ECO:0000313" key="2">
    <source>
        <dbReference type="EMBL" id="MBK9983033.1"/>
    </source>
</evidence>
<sequence>MTNFPALHDEVFHMLDHQLPSFLTYHSPKHTRYVLEQAEIISMHENVSAHDLYLIKTAALFHDIGFIQQYKDHEEAGCEITREFMHRYSFDPADAKKIFGMIMATKIPQRPHTLLEMIVADADLEYLGTDLFYKVSQLLYKEMLYLDPDLDIPSFNQIQIKFLSAHTYHTDFCKNNREEKKLQNLRELMESIQ</sequence>
<organism evidence="2 3">
    <name type="scientific">Candidatus Opimibacter skivensis</name>
    <dbReference type="NCBI Taxonomy" id="2982028"/>
    <lineage>
        <taxon>Bacteria</taxon>
        <taxon>Pseudomonadati</taxon>
        <taxon>Bacteroidota</taxon>
        <taxon>Saprospiria</taxon>
        <taxon>Saprospirales</taxon>
        <taxon>Saprospiraceae</taxon>
        <taxon>Candidatus Opimibacter</taxon>
    </lineage>
</organism>
<evidence type="ECO:0000259" key="1">
    <source>
        <dbReference type="SMART" id="SM00471"/>
    </source>
</evidence>
<accession>A0A9D7SW29</accession>
<dbReference type="EMBL" id="JADKGY010000008">
    <property type="protein sequence ID" value="MBK9983033.1"/>
    <property type="molecule type" value="Genomic_DNA"/>
</dbReference>
<feature type="domain" description="HD/PDEase" evidence="1">
    <location>
        <begin position="23"/>
        <end position="136"/>
    </location>
</feature>
<gene>
    <name evidence="2" type="ORF">IPP15_11520</name>
</gene>
<dbReference type="InterPro" id="IPR003607">
    <property type="entry name" value="HD/PDEase_dom"/>
</dbReference>
<dbReference type="Pfam" id="PF01966">
    <property type="entry name" value="HD"/>
    <property type="match status" value="1"/>
</dbReference>
<dbReference type="Gene3D" id="1.10.3210.10">
    <property type="entry name" value="Hypothetical protein af1432"/>
    <property type="match status" value="1"/>
</dbReference>
<reference evidence="2 3" key="1">
    <citation type="submission" date="2020-10" db="EMBL/GenBank/DDBJ databases">
        <title>Connecting structure to function with the recovery of over 1000 high-quality activated sludge metagenome-assembled genomes encoding full-length rRNA genes using long-read sequencing.</title>
        <authorList>
            <person name="Singleton C.M."/>
            <person name="Petriglieri F."/>
            <person name="Kristensen J.M."/>
            <person name="Kirkegaard R.H."/>
            <person name="Michaelsen T.Y."/>
            <person name="Andersen M.H."/>
            <person name="Karst S.M."/>
            <person name="Dueholm M.S."/>
            <person name="Nielsen P.H."/>
            <person name="Albertsen M."/>
        </authorList>
    </citation>
    <scope>NUCLEOTIDE SEQUENCE [LARGE SCALE GENOMIC DNA]</scope>
    <source>
        <strain evidence="2">Ribe_18-Q3-R11-54_MAXAC.273</strain>
    </source>
</reference>
<name>A0A9D7SW29_9BACT</name>
<dbReference type="AlphaFoldDB" id="A0A9D7SW29"/>
<dbReference type="SUPFAM" id="SSF109604">
    <property type="entry name" value="HD-domain/PDEase-like"/>
    <property type="match status" value="1"/>
</dbReference>
<dbReference type="CDD" id="cd00077">
    <property type="entry name" value="HDc"/>
    <property type="match status" value="1"/>
</dbReference>